<feature type="domain" description="HD-GYP" evidence="4">
    <location>
        <begin position="290"/>
        <end position="485"/>
    </location>
</feature>
<dbReference type="PROSITE" id="PS51831">
    <property type="entry name" value="HD"/>
    <property type="match status" value="1"/>
</dbReference>
<accession>A0A644ZJX7</accession>
<feature type="domain" description="PAS" evidence="1">
    <location>
        <begin position="18"/>
        <end position="88"/>
    </location>
</feature>
<dbReference type="Gene3D" id="3.30.450.20">
    <property type="entry name" value="PAS domain"/>
    <property type="match status" value="1"/>
</dbReference>
<dbReference type="PROSITE" id="PS51832">
    <property type="entry name" value="HD_GYP"/>
    <property type="match status" value="1"/>
</dbReference>
<dbReference type="SUPFAM" id="SSF55073">
    <property type="entry name" value="Nucleotide cyclase"/>
    <property type="match status" value="1"/>
</dbReference>
<dbReference type="InterPro" id="IPR052020">
    <property type="entry name" value="Cyclic_di-GMP/3'3'-cGAMP_PDE"/>
</dbReference>
<dbReference type="SMART" id="SM00091">
    <property type="entry name" value="PAS"/>
    <property type="match status" value="1"/>
</dbReference>
<comment type="caution">
    <text evidence="5">The sequence shown here is derived from an EMBL/GenBank/DDBJ whole genome shotgun (WGS) entry which is preliminary data.</text>
</comment>
<dbReference type="InterPro" id="IPR037522">
    <property type="entry name" value="HD_GYP_dom"/>
</dbReference>
<dbReference type="InterPro" id="IPR000160">
    <property type="entry name" value="GGDEF_dom"/>
</dbReference>
<evidence type="ECO:0000259" key="2">
    <source>
        <dbReference type="PROSITE" id="PS50887"/>
    </source>
</evidence>
<name>A0A644ZJX7_9ZZZZ</name>
<dbReference type="AlphaFoldDB" id="A0A644ZJX7"/>
<evidence type="ECO:0000259" key="4">
    <source>
        <dbReference type="PROSITE" id="PS51832"/>
    </source>
</evidence>
<dbReference type="InterPro" id="IPR035965">
    <property type="entry name" value="PAS-like_dom_sf"/>
</dbReference>
<dbReference type="SMART" id="SM00267">
    <property type="entry name" value="GGDEF"/>
    <property type="match status" value="1"/>
</dbReference>
<dbReference type="InterPro" id="IPR003607">
    <property type="entry name" value="HD/PDEase_dom"/>
</dbReference>
<dbReference type="SUPFAM" id="SSF55785">
    <property type="entry name" value="PYP-like sensor domain (PAS domain)"/>
    <property type="match status" value="1"/>
</dbReference>
<dbReference type="InterPro" id="IPR006675">
    <property type="entry name" value="HDIG_dom"/>
</dbReference>
<protein>
    <recommendedName>
        <fullName evidence="6">Cyclic di-GMP phosphodiesterase</fullName>
    </recommendedName>
</protein>
<dbReference type="PANTHER" id="PTHR45228:SF1">
    <property type="entry name" value="CYCLIC DI-GMP PHOSPHODIESTERASE TM_0186"/>
    <property type="match status" value="1"/>
</dbReference>
<gene>
    <name evidence="5" type="ORF">SDC9_87272</name>
</gene>
<dbReference type="InterPro" id="IPR000014">
    <property type="entry name" value="PAS"/>
</dbReference>
<dbReference type="SUPFAM" id="SSF109604">
    <property type="entry name" value="HD-domain/PDEase-like"/>
    <property type="match status" value="1"/>
</dbReference>
<dbReference type="CDD" id="cd01949">
    <property type="entry name" value="GGDEF"/>
    <property type="match status" value="1"/>
</dbReference>
<dbReference type="NCBIfam" id="TIGR00277">
    <property type="entry name" value="HDIG"/>
    <property type="match status" value="1"/>
</dbReference>
<dbReference type="Gene3D" id="1.10.3210.10">
    <property type="entry name" value="Hypothetical protein af1432"/>
    <property type="match status" value="1"/>
</dbReference>
<dbReference type="NCBIfam" id="TIGR00254">
    <property type="entry name" value="GGDEF"/>
    <property type="match status" value="1"/>
</dbReference>
<dbReference type="EMBL" id="VSSQ01009070">
    <property type="protein sequence ID" value="MPM40628.1"/>
    <property type="molecule type" value="Genomic_DNA"/>
</dbReference>
<dbReference type="CDD" id="cd00077">
    <property type="entry name" value="HDc"/>
    <property type="match status" value="1"/>
</dbReference>
<dbReference type="InterPro" id="IPR029787">
    <property type="entry name" value="Nucleotide_cyclase"/>
</dbReference>
<dbReference type="NCBIfam" id="TIGR00229">
    <property type="entry name" value="sensory_box"/>
    <property type="match status" value="1"/>
</dbReference>
<dbReference type="SMART" id="SM00471">
    <property type="entry name" value="HDc"/>
    <property type="match status" value="1"/>
</dbReference>
<reference evidence="5" key="1">
    <citation type="submission" date="2019-08" db="EMBL/GenBank/DDBJ databases">
        <authorList>
            <person name="Kucharzyk K."/>
            <person name="Murdoch R.W."/>
            <person name="Higgins S."/>
            <person name="Loffler F."/>
        </authorList>
    </citation>
    <scope>NUCLEOTIDE SEQUENCE</scope>
</reference>
<dbReference type="Pfam" id="PF08447">
    <property type="entry name" value="PAS_3"/>
    <property type="match status" value="1"/>
</dbReference>
<proteinExistence type="predicted"/>
<feature type="domain" description="GGDEF" evidence="2">
    <location>
        <begin position="166"/>
        <end position="300"/>
    </location>
</feature>
<dbReference type="InterPro" id="IPR006674">
    <property type="entry name" value="HD_domain"/>
</dbReference>
<dbReference type="PANTHER" id="PTHR45228">
    <property type="entry name" value="CYCLIC DI-GMP PHOSPHODIESTERASE TM_0186-RELATED"/>
    <property type="match status" value="1"/>
</dbReference>
<dbReference type="InterPro" id="IPR013655">
    <property type="entry name" value="PAS_fold_3"/>
</dbReference>
<evidence type="ECO:0000259" key="1">
    <source>
        <dbReference type="PROSITE" id="PS50112"/>
    </source>
</evidence>
<dbReference type="Pfam" id="PF00990">
    <property type="entry name" value="GGDEF"/>
    <property type="match status" value="1"/>
</dbReference>
<dbReference type="InterPro" id="IPR043128">
    <property type="entry name" value="Rev_trsase/Diguanyl_cyclase"/>
</dbReference>
<feature type="domain" description="HD" evidence="3">
    <location>
        <begin position="312"/>
        <end position="434"/>
    </location>
</feature>
<evidence type="ECO:0000259" key="3">
    <source>
        <dbReference type="PROSITE" id="PS51831"/>
    </source>
</evidence>
<sequence>MQENLQNDQVCIETLKKENTELQRFLSVTRDLFCVFTYSGQIVAVNASWKETLGYSDSRLVGRNIFEIIAKEDLYATKFAISESVKVGEMEKFINRLISSDGEARYFEWRVKIFGNRIYAAGRDITDLMKTQEKLEFYHTRDSLTGMYQRSFLVTSPEAVLLPYKLPLSAIFVDLNGLKLINDSYGHDQGDELLRGISEQILSFKREGDFFVRYGGDEFVLLLPYTSQHEASLLAGELQRKDTFKISGRFPSEWISISLGVATKISMEDSIEELIAEADRLMYEDKLRNSRRHKNSIIEGIKSNPRLLKKWDLQHAENVANYAGTIAREMGLESSIQEMVKKAALVHDIGKITIPSAVLGKQSELSKKEVELIRRHPETGYQILRSVDAYAPVAMIVLSHHEWVNGKGYPEQLKKEEIPLPSRIIAVADAYDAMTRDRPDNIRRSKEEAIEELQKYSGTQFDPDVVAAFKRVMVMESCDDPTTENEQS</sequence>
<evidence type="ECO:0008006" key="6">
    <source>
        <dbReference type="Google" id="ProtNLM"/>
    </source>
</evidence>
<dbReference type="Pfam" id="PF13487">
    <property type="entry name" value="HD_5"/>
    <property type="match status" value="1"/>
</dbReference>
<evidence type="ECO:0000313" key="5">
    <source>
        <dbReference type="EMBL" id="MPM40628.1"/>
    </source>
</evidence>
<dbReference type="Gene3D" id="3.30.70.270">
    <property type="match status" value="1"/>
</dbReference>
<dbReference type="PROSITE" id="PS50887">
    <property type="entry name" value="GGDEF"/>
    <property type="match status" value="1"/>
</dbReference>
<dbReference type="CDD" id="cd00130">
    <property type="entry name" value="PAS"/>
    <property type="match status" value="1"/>
</dbReference>
<organism evidence="5">
    <name type="scientific">bioreactor metagenome</name>
    <dbReference type="NCBI Taxonomy" id="1076179"/>
    <lineage>
        <taxon>unclassified sequences</taxon>
        <taxon>metagenomes</taxon>
        <taxon>ecological metagenomes</taxon>
    </lineage>
</organism>
<dbReference type="PROSITE" id="PS50112">
    <property type="entry name" value="PAS"/>
    <property type="match status" value="1"/>
</dbReference>